<keyword evidence="3" id="KW-1185">Reference proteome</keyword>
<accession>A0ABU4N4B4</accession>
<feature type="chain" id="PRO_5046000765" description="Secreted protein" evidence="1">
    <location>
        <begin position="36"/>
        <end position="91"/>
    </location>
</feature>
<comment type="caution">
    <text evidence="2">The sequence shown here is derived from an EMBL/GenBank/DDBJ whole genome shotgun (WGS) entry which is preliminary data.</text>
</comment>
<evidence type="ECO:0000313" key="2">
    <source>
        <dbReference type="EMBL" id="MDX3044650.1"/>
    </source>
</evidence>
<evidence type="ECO:0000256" key="1">
    <source>
        <dbReference type="SAM" id="SignalP"/>
    </source>
</evidence>
<evidence type="ECO:0000313" key="3">
    <source>
        <dbReference type="Proteomes" id="UP001282474"/>
    </source>
</evidence>
<organism evidence="2 3">
    <name type="scientific">Streptomyces caniscabiei</name>
    <dbReference type="NCBI Taxonomy" id="2746961"/>
    <lineage>
        <taxon>Bacteria</taxon>
        <taxon>Bacillati</taxon>
        <taxon>Actinomycetota</taxon>
        <taxon>Actinomycetes</taxon>
        <taxon>Kitasatosporales</taxon>
        <taxon>Streptomycetaceae</taxon>
        <taxon>Streptomyces</taxon>
    </lineage>
</organism>
<proteinExistence type="predicted"/>
<gene>
    <name evidence="2" type="ORF">PV383_46970</name>
</gene>
<dbReference type="RefSeq" id="WP_234442697.1">
    <property type="nucleotide sequence ID" value="NZ_JABXWF010000014.1"/>
</dbReference>
<sequence>MRAPTAGGRARVLATRARAWVLLLAAVFARVGASAADPAAVPRRSAGGRVGRAAAAAGVRLVRARRRVLGLPLLLERITTPLDSLDVVTAS</sequence>
<protein>
    <recommendedName>
        <fullName evidence="4">Secreted protein</fullName>
    </recommendedName>
</protein>
<dbReference type="EMBL" id="JARAWJ010000099">
    <property type="protein sequence ID" value="MDX3044650.1"/>
    <property type="molecule type" value="Genomic_DNA"/>
</dbReference>
<evidence type="ECO:0008006" key="4">
    <source>
        <dbReference type="Google" id="ProtNLM"/>
    </source>
</evidence>
<keyword evidence="1" id="KW-0732">Signal</keyword>
<name>A0ABU4N4B4_9ACTN</name>
<feature type="signal peptide" evidence="1">
    <location>
        <begin position="1"/>
        <end position="35"/>
    </location>
</feature>
<reference evidence="2 3" key="1">
    <citation type="journal article" date="2023" name="Microb. Genom.">
        <title>Mesoterricola silvestris gen. nov., sp. nov., Mesoterricola sediminis sp. nov., Geothrix oryzae sp. nov., Geothrix edaphica sp. nov., Geothrix rubra sp. nov., and Geothrix limicola sp. nov., six novel members of Acidobacteriota isolated from soils.</title>
        <authorList>
            <person name="Weisberg A.J."/>
            <person name="Pearce E."/>
            <person name="Kramer C.G."/>
            <person name="Chang J.H."/>
            <person name="Clarke C.R."/>
        </authorList>
    </citation>
    <scope>NUCLEOTIDE SEQUENCE [LARGE SCALE GENOMIC DNA]</scope>
    <source>
        <strain evidence="2 3">NE20-4-1</strain>
    </source>
</reference>
<dbReference type="Proteomes" id="UP001282474">
    <property type="component" value="Unassembled WGS sequence"/>
</dbReference>